<keyword evidence="2" id="KW-0812">Transmembrane</keyword>
<protein>
    <submittedName>
        <fullName evidence="3">Uncharacterized protein</fullName>
    </submittedName>
</protein>
<evidence type="ECO:0000256" key="1">
    <source>
        <dbReference type="SAM" id="MobiDB-lite"/>
    </source>
</evidence>
<keyword evidence="4" id="KW-1185">Reference proteome</keyword>
<dbReference type="AlphaFoldDB" id="A0AAQ4F3Y4"/>
<comment type="caution">
    <text evidence="3">The sequence shown here is derived from an EMBL/GenBank/DDBJ whole genome shotgun (WGS) entry which is preliminary data.</text>
</comment>
<organism evidence="3 4">
    <name type="scientific">Amblyomma americanum</name>
    <name type="common">Lone star tick</name>
    <dbReference type="NCBI Taxonomy" id="6943"/>
    <lineage>
        <taxon>Eukaryota</taxon>
        <taxon>Metazoa</taxon>
        <taxon>Ecdysozoa</taxon>
        <taxon>Arthropoda</taxon>
        <taxon>Chelicerata</taxon>
        <taxon>Arachnida</taxon>
        <taxon>Acari</taxon>
        <taxon>Parasitiformes</taxon>
        <taxon>Ixodida</taxon>
        <taxon>Ixodoidea</taxon>
        <taxon>Ixodidae</taxon>
        <taxon>Amblyomminae</taxon>
        <taxon>Amblyomma</taxon>
    </lineage>
</organism>
<accession>A0AAQ4F3Y4</accession>
<feature type="transmembrane region" description="Helical" evidence="2">
    <location>
        <begin position="460"/>
        <end position="483"/>
    </location>
</feature>
<feature type="region of interest" description="Disordered" evidence="1">
    <location>
        <begin position="372"/>
        <end position="426"/>
    </location>
</feature>
<dbReference type="Proteomes" id="UP001321473">
    <property type="component" value="Unassembled WGS sequence"/>
</dbReference>
<name>A0AAQ4F3Y4_AMBAM</name>
<keyword evidence="2" id="KW-0472">Membrane</keyword>
<dbReference type="EMBL" id="JARKHS020007255">
    <property type="protein sequence ID" value="KAK8781860.1"/>
    <property type="molecule type" value="Genomic_DNA"/>
</dbReference>
<evidence type="ECO:0000256" key="2">
    <source>
        <dbReference type="SAM" id="Phobius"/>
    </source>
</evidence>
<keyword evidence="2" id="KW-1133">Transmembrane helix</keyword>
<sequence length="512" mass="55675">MNIVRNLKTSVVFTVMQDSLDYLEPAIISLDCLFSLAENAKISDPQLDPLCRLLPFSGYRSKDGTLYALGTTKIWSRPPSPSKGDKGGGGGGSKNDDGVAVWRDSVLPQKLSGDAWRIVCASDRHVALYDGLHALLHAHRSSAWRNIPLGQAGNATPVPAAIWCTPDEVEMLNLKTGALTRFLGDGRINVTESSRLPVLPAKKSHTHTWYHQNQVYVISDRHHNGSALLNNTTVLWKVSGYSGFRNWKVASQWTQGSAGYPASLAKSYSWTGGDDLWLWRELGTECELWRFNVPTQTWIEVKNVHVSGHGQPLLAWSRKSDNLPCLLFADFACNLTPYTYCLTHDEVTSHTTQSPPAATKKTTSRIISQVTATESGNSTTTPRDVTSVGAITTPNATSSTTPDVLTTPTGTTIVSTSSTSSSTSPATAATIPVNKAIGGDSTYSVVDSDQSKWHQRNSGIFGSIIFFGTSITIFTIVGVVWCIRHCVHFPKEALLLRDPPSVRYTAIPDTIA</sequence>
<evidence type="ECO:0000313" key="4">
    <source>
        <dbReference type="Proteomes" id="UP001321473"/>
    </source>
</evidence>
<reference evidence="3 4" key="1">
    <citation type="journal article" date="2023" name="Arcadia Sci">
        <title>De novo assembly of a long-read Amblyomma americanum tick genome.</title>
        <authorList>
            <person name="Chou S."/>
            <person name="Poskanzer K.E."/>
            <person name="Rollins M."/>
            <person name="Thuy-Boun P.S."/>
        </authorList>
    </citation>
    <scope>NUCLEOTIDE SEQUENCE [LARGE SCALE GENOMIC DNA]</scope>
    <source>
        <strain evidence="3">F_SG_1</strain>
        <tissue evidence="3">Salivary glands</tissue>
    </source>
</reference>
<proteinExistence type="predicted"/>
<evidence type="ECO:0000313" key="3">
    <source>
        <dbReference type="EMBL" id="KAK8781860.1"/>
    </source>
</evidence>
<feature type="compositionally biased region" description="Polar residues" evidence="1">
    <location>
        <begin position="372"/>
        <end position="395"/>
    </location>
</feature>
<feature type="region of interest" description="Disordered" evidence="1">
    <location>
        <begin position="77"/>
        <end position="97"/>
    </location>
</feature>
<gene>
    <name evidence="3" type="ORF">V5799_016803</name>
</gene>
<feature type="compositionally biased region" description="Low complexity" evidence="1">
    <location>
        <begin position="396"/>
        <end position="426"/>
    </location>
</feature>